<name>A0ABV0U499_9TELE</name>
<evidence type="ECO:0008006" key="4">
    <source>
        <dbReference type="Google" id="ProtNLM"/>
    </source>
</evidence>
<proteinExistence type="predicted"/>
<evidence type="ECO:0000313" key="2">
    <source>
        <dbReference type="EMBL" id="MEQ2239866.1"/>
    </source>
</evidence>
<comment type="caution">
    <text evidence="2">The sequence shown here is derived from an EMBL/GenBank/DDBJ whole genome shotgun (WGS) entry which is preliminary data.</text>
</comment>
<gene>
    <name evidence="2" type="ORF">ILYODFUR_009059</name>
</gene>
<keyword evidence="3" id="KW-1185">Reference proteome</keyword>
<reference evidence="2 3" key="1">
    <citation type="submission" date="2021-06" db="EMBL/GenBank/DDBJ databases">
        <authorList>
            <person name="Palmer J.M."/>
        </authorList>
    </citation>
    <scope>NUCLEOTIDE SEQUENCE [LARGE SCALE GENOMIC DNA]</scope>
    <source>
        <strain evidence="3">if_2019</strain>
        <tissue evidence="2">Muscle</tissue>
    </source>
</reference>
<dbReference type="EMBL" id="JAHRIQ010058551">
    <property type="protein sequence ID" value="MEQ2239866.1"/>
    <property type="molecule type" value="Genomic_DNA"/>
</dbReference>
<accession>A0ABV0U499</accession>
<keyword evidence="1" id="KW-0732">Signal</keyword>
<feature type="signal peptide" evidence="1">
    <location>
        <begin position="1"/>
        <end position="23"/>
    </location>
</feature>
<feature type="chain" id="PRO_5046003184" description="Secreted protein" evidence="1">
    <location>
        <begin position="24"/>
        <end position="152"/>
    </location>
</feature>
<evidence type="ECO:0000313" key="3">
    <source>
        <dbReference type="Proteomes" id="UP001482620"/>
    </source>
</evidence>
<sequence>MNKETLQLLSVVAMCVVLLPGLARRKMCDTAIPAVSSSAGRKESASLDVIRDRVSSKNSLAQMPFCRRPESEVSAHVCLKLFLHKCWIFRTADVALDRRVLERQIVVNSGSKLKKLVQQVRHSGVSSCLPLWESHMGRKQGRAGKVFLKVAA</sequence>
<dbReference type="Proteomes" id="UP001482620">
    <property type="component" value="Unassembled WGS sequence"/>
</dbReference>
<evidence type="ECO:0000256" key="1">
    <source>
        <dbReference type="SAM" id="SignalP"/>
    </source>
</evidence>
<protein>
    <recommendedName>
        <fullName evidence="4">Secreted protein</fullName>
    </recommendedName>
</protein>
<organism evidence="2 3">
    <name type="scientific">Ilyodon furcidens</name>
    <name type="common">goldbreast splitfin</name>
    <dbReference type="NCBI Taxonomy" id="33524"/>
    <lineage>
        <taxon>Eukaryota</taxon>
        <taxon>Metazoa</taxon>
        <taxon>Chordata</taxon>
        <taxon>Craniata</taxon>
        <taxon>Vertebrata</taxon>
        <taxon>Euteleostomi</taxon>
        <taxon>Actinopterygii</taxon>
        <taxon>Neopterygii</taxon>
        <taxon>Teleostei</taxon>
        <taxon>Neoteleostei</taxon>
        <taxon>Acanthomorphata</taxon>
        <taxon>Ovalentaria</taxon>
        <taxon>Atherinomorphae</taxon>
        <taxon>Cyprinodontiformes</taxon>
        <taxon>Goodeidae</taxon>
        <taxon>Ilyodon</taxon>
    </lineage>
</organism>